<dbReference type="Pfam" id="PF05726">
    <property type="entry name" value="Pirin_C"/>
    <property type="match status" value="1"/>
</dbReference>
<proteinExistence type="inferred from homology"/>
<accession>A0A375IQD1</accession>
<dbReference type="Proteomes" id="UP000255505">
    <property type="component" value="Plasmid II"/>
</dbReference>
<dbReference type="EMBL" id="LT991977">
    <property type="protein sequence ID" value="SPK75819.1"/>
    <property type="molecule type" value="Genomic_DNA"/>
</dbReference>
<keyword evidence="2" id="KW-0479">Metal-binding</keyword>
<organism evidence="6 7">
    <name type="scientific">Cupriavidus taiwanensis</name>
    <dbReference type="NCBI Taxonomy" id="164546"/>
    <lineage>
        <taxon>Bacteria</taxon>
        <taxon>Pseudomonadati</taxon>
        <taxon>Pseudomonadota</taxon>
        <taxon>Betaproteobacteria</taxon>
        <taxon>Burkholderiales</taxon>
        <taxon>Burkholderiaceae</taxon>
        <taxon>Cupriavidus</taxon>
    </lineage>
</organism>
<keyword evidence="6" id="KW-0614">Plasmid</keyword>
<dbReference type="RefSeq" id="WP_115665481.1">
    <property type="nucleotide sequence ID" value="NZ_LT991977.1"/>
</dbReference>
<evidence type="ECO:0000259" key="4">
    <source>
        <dbReference type="Pfam" id="PF02678"/>
    </source>
</evidence>
<evidence type="ECO:0000256" key="3">
    <source>
        <dbReference type="RuleBase" id="RU003457"/>
    </source>
</evidence>
<dbReference type="Pfam" id="PF02678">
    <property type="entry name" value="Pirin"/>
    <property type="match status" value="1"/>
</dbReference>
<feature type="binding site" evidence="2">
    <location>
        <position position="97"/>
    </location>
    <ligand>
        <name>Fe cation</name>
        <dbReference type="ChEBI" id="CHEBI:24875"/>
    </ligand>
</feature>
<geneLocation type="plasmid" evidence="6">
    <name>II</name>
</geneLocation>
<dbReference type="InterPro" id="IPR003829">
    <property type="entry name" value="Pirin_N_dom"/>
</dbReference>
<dbReference type="CDD" id="cd02247">
    <property type="entry name" value="cupin_pirin_C"/>
    <property type="match status" value="1"/>
</dbReference>
<dbReference type="InterPro" id="IPR012093">
    <property type="entry name" value="Pirin"/>
</dbReference>
<reference evidence="6 7" key="1">
    <citation type="submission" date="2018-01" db="EMBL/GenBank/DDBJ databases">
        <authorList>
            <person name="Gaut B.S."/>
            <person name="Morton B.R."/>
            <person name="Clegg M.T."/>
            <person name="Duvall M.R."/>
        </authorList>
    </citation>
    <scope>NUCLEOTIDE SEQUENCE [LARGE SCALE GENOMIC DNA]</scope>
    <source>
        <strain evidence="6">Cupriavidus taiwanensis LMG 19425</strain>
        <plasmid evidence="7">Plasmid ii</plasmid>
    </source>
</reference>
<gene>
    <name evidence="6" type="ORF">CT19425_MP60195</name>
</gene>
<evidence type="ECO:0000256" key="2">
    <source>
        <dbReference type="PIRSR" id="PIRSR006232-1"/>
    </source>
</evidence>
<evidence type="ECO:0000256" key="1">
    <source>
        <dbReference type="ARBA" id="ARBA00008416"/>
    </source>
</evidence>
<dbReference type="AlphaFoldDB" id="A0A375IQD1"/>
<evidence type="ECO:0000313" key="7">
    <source>
        <dbReference type="Proteomes" id="UP000255505"/>
    </source>
</evidence>
<name>A0A375IQD1_9BURK</name>
<dbReference type="InterPro" id="IPR014710">
    <property type="entry name" value="RmlC-like_jellyroll"/>
</dbReference>
<comment type="similarity">
    <text evidence="1 3">Belongs to the pirin family.</text>
</comment>
<protein>
    <submittedName>
        <fullName evidence="6">Pirin</fullName>
    </submittedName>
</protein>
<feature type="binding site" evidence="2">
    <location>
        <position position="95"/>
    </location>
    <ligand>
        <name>Fe cation</name>
        <dbReference type="ChEBI" id="CHEBI:24875"/>
    </ligand>
</feature>
<dbReference type="GO" id="GO:0046872">
    <property type="term" value="F:metal ion binding"/>
    <property type="evidence" value="ECO:0007669"/>
    <property type="project" value="UniProtKB-KW"/>
</dbReference>
<feature type="binding site" evidence="2">
    <location>
        <position position="50"/>
    </location>
    <ligand>
        <name>Fe cation</name>
        <dbReference type="ChEBI" id="CHEBI:24875"/>
    </ligand>
</feature>
<dbReference type="SUPFAM" id="SSF51182">
    <property type="entry name" value="RmlC-like cupins"/>
    <property type="match status" value="1"/>
</dbReference>
<dbReference type="Gene3D" id="2.60.120.10">
    <property type="entry name" value="Jelly Rolls"/>
    <property type="match status" value="1"/>
</dbReference>
<evidence type="ECO:0000259" key="5">
    <source>
        <dbReference type="Pfam" id="PF05726"/>
    </source>
</evidence>
<feature type="binding site" evidence="2">
    <location>
        <position position="48"/>
    </location>
    <ligand>
        <name>Fe cation</name>
        <dbReference type="ChEBI" id="CHEBI:24875"/>
    </ligand>
</feature>
<dbReference type="InterPro" id="IPR008778">
    <property type="entry name" value="Pirin_C_dom"/>
</dbReference>
<feature type="domain" description="Pirin C-terminal" evidence="5">
    <location>
        <begin position="167"/>
        <end position="243"/>
    </location>
</feature>
<dbReference type="InterPro" id="IPR011051">
    <property type="entry name" value="RmlC_Cupin_sf"/>
</dbReference>
<comment type="cofactor">
    <cofactor evidence="2">
        <name>Fe cation</name>
        <dbReference type="ChEBI" id="CHEBI:24875"/>
    </cofactor>
    <text evidence="2">Binds 1 Fe cation per subunit.</text>
</comment>
<dbReference type="PANTHER" id="PTHR13903">
    <property type="entry name" value="PIRIN-RELATED"/>
    <property type="match status" value="1"/>
</dbReference>
<keyword evidence="2" id="KW-0408">Iron</keyword>
<feature type="domain" description="Pirin N-terminal" evidence="4">
    <location>
        <begin position="43"/>
        <end position="113"/>
    </location>
</feature>
<dbReference type="PANTHER" id="PTHR13903:SF8">
    <property type="entry name" value="PIRIN"/>
    <property type="match status" value="1"/>
</dbReference>
<sequence length="253" mass="26924">MNITPIIASLQRANHGSHFRAYGLRGALVDPFLGVDHAWMSAPTFPAHSHAGFSAVSYVFLDSETGIDNRDSLGTRNLIRPGGLHWATAGSGIVHDEVPAEAGKTVHSLQIFVNLASERKDIEPFALPLEPEDVPVVHLPGAKVRVPVGSFREACSPLKPPTEVTLLDIALEEGAELAVPVAAGYCAFVMPIYGTASVDSQDFTHNDLKLPVFPAQDSSHAITIQAFPGSARVMLFAGRPLHSTAPDHKGVSS</sequence>
<evidence type="ECO:0000313" key="6">
    <source>
        <dbReference type="EMBL" id="SPK75819.1"/>
    </source>
</evidence>
<dbReference type="PIRSF" id="PIRSF006232">
    <property type="entry name" value="Pirin"/>
    <property type="match status" value="1"/>
</dbReference>